<dbReference type="GO" id="GO:0005524">
    <property type="term" value="F:ATP binding"/>
    <property type="evidence" value="ECO:0007669"/>
    <property type="project" value="UniProtKB-KW"/>
</dbReference>
<evidence type="ECO:0000259" key="6">
    <source>
        <dbReference type="Pfam" id="PF01409"/>
    </source>
</evidence>
<evidence type="ECO:0000256" key="3">
    <source>
        <dbReference type="ARBA" id="ARBA00022840"/>
    </source>
</evidence>
<evidence type="ECO:0000256" key="2">
    <source>
        <dbReference type="ARBA" id="ARBA00022741"/>
    </source>
</evidence>
<gene>
    <name evidence="7" type="primary">FARSA</name>
    <name evidence="7" type="synonym">pheS</name>
</gene>
<dbReference type="GO" id="GO:0005737">
    <property type="term" value="C:cytoplasm"/>
    <property type="evidence" value="ECO:0007669"/>
    <property type="project" value="TreeGrafter"/>
</dbReference>
<dbReference type="Gene3D" id="1.10.10.2330">
    <property type="match status" value="1"/>
</dbReference>
<dbReference type="EMBL" id="KF900394">
    <property type="protein sequence ID" value="AIE93453.1"/>
    <property type="molecule type" value="Genomic_DNA"/>
</dbReference>
<reference evidence="7" key="1">
    <citation type="journal article" date="2014" name="Genome Biol. Evol.">
        <title>Pangenome evidence for extensive interdomain horizontal transfer affecting lineage core and shell genes in uncultured planktonic thaumarchaeota and euryarchaeota.</title>
        <authorList>
            <person name="Deschamps P."/>
            <person name="Zivanovic Y."/>
            <person name="Moreira D."/>
            <person name="Rodriguez-Valera F."/>
            <person name="Lopez-Garcia P."/>
        </authorList>
    </citation>
    <scope>NUCLEOTIDE SEQUENCE</scope>
</reference>
<dbReference type="AlphaFoldDB" id="A0A075FQH3"/>
<dbReference type="SUPFAM" id="SSF55681">
    <property type="entry name" value="Class II aaRS and biotin synthetases"/>
    <property type="match status" value="1"/>
</dbReference>
<dbReference type="InterPro" id="IPR002319">
    <property type="entry name" value="Phenylalanyl-tRNA_Synthase"/>
</dbReference>
<dbReference type="GO" id="GO:0006432">
    <property type="term" value="P:phenylalanyl-tRNA aminoacylation"/>
    <property type="evidence" value="ECO:0007669"/>
    <property type="project" value="TreeGrafter"/>
</dbReference>
<sequence length="291" mass="32987">MAQVKESSKVEISLGQNGIDAFKNGLPERKLMDLIKDGPKTFDEVRTILSGAGFNAAIANAKKNGWVKIDKNESGSKISVKEKSIETPEEKLISLVGEKSIPEEQIENKLALKFLLQRPDYIIQNTEKSKTVSLTEKASNIDSTISTSGAIDVEANVPMVFAARTHPLKDTIDEIREIFVKLGFSEIQGALTQSSFWNFDALFTPQDHPARELQDTFYLENIKSEKPATPKQIKQVSTSHSENWRYNWQLSESQKMVLRTHTTCVTIKYLAEKNRMRQESFHLVVYFEMKK</sequence>
<dbReference type="EC" id="6.1.1.20" evidence="7"/>
<dbReference type="GO" id="GO:0004826">
    <property type="term" value="F:phenylalanine-tRNA ligase activity"/>
    <property type="evidence" value="ECO:0007669"/>
    <property type="project" value="UniProtKB-EC"/>
</dbReference>
<dbReference type="Gene3D" id="3.30.930.10">
    <property type="entry name" value="Bira Bifunctional Protein, Domain 2"/>
    <property type="match status" value="1"/>
</dbReference>
<dbReference type="GO" id="GO:0000049">
    <property type="term" value="F:tRNA binding"/>
    <property type="evidence" value="ECO:0007669"/>
    <property type="project" value="InterPro"/>
</dbReference>
<evidence type="ECO:0000256" key="1">
    <source>
        <dbReference type="ARBA" id="ARBA00022598"/>
    </source>
</evidence>
<feature type="domain" description="Phenylalanyl-tRNA synthetase" evidence="6">
    <location>
        <begin position="151"/>
        <end position="277"/>
    </location>
</feature>
<keyword evidence="4" id="KW-0648">Protein biosynthesis</keyword>
<protein>
    <submittedName>
        <fullName evidence="7">Phenylalanyl-tRNA synthetase subunit alpha (FARSA, pheS)</fullName>
        <ecNumber evidence="7">6.1.1.20</ecNumber>
    </submittedName>
</protein>
<keyword evidence="2" id="KW-0547">Nucleotide-binding</keyword>
<dbReference type="Pfam" id="PF01409">
    <property type="entry name" value="tRNA-synt_2d"/>
    <property type="match status" value="1"/>
</dbReference>
<dbReference type="PANTHER" id="PTHR11538">
    <property type="entry name" value="PHENYLALANYL-TRNA SYNTHETASE"/>
    <property type="match status" value="1"/>
</dbReference>
<dbReference type="Gene3D" id="3.30.1370.240">
    <property type="match status" value="1"/>
</dbReference>
<keyword evidence="3" id="KW-0067">ATP-binding</keyword>
<evidence type="ECO:0000256" key="5">
    <source>
        <dbReference type="ARBA" id="ARBA00023146"/>
    </source>
</evidence>
<keyword evidence="5 7" id="KW-0030">Aminoacyl-tRNA synthetase</keyword>
<proteinExistence type="predicted"/>
<dbReference type="InterPro" id="IPR045864">
    <property type="entry name" value="aa-tRNA-synth_II/BPL/LPL"/>
</dbReference>
<name>A0A075FQH3_9ARCH</name>
<organism evidence="7">
    <name type="scientific">uncultured marine thaumarchaeote AD1000_36_B08</name>
    <dbReference type="NCBI Taxonomy" id="1455910"/>
    <lineage>
        <taxon>Archaea</taxon>
        <taxon>Nitrososphaerota</taxon>
        <taxon>environmental samples</taxon>
    </lineage>
</organism>
<dbReference type="PANTHER" id="PTHR11538:SF40">
    <property type="entry name" value="PHENYLALANINE--TRNA LIGASE ALPHA SUBUNIT"/>
    <property type="match status" value="1"/>
</dbReference>
<keyword evidence="1 7" id="KW-0436">Ligase</keyword>
<dbReference type="Gene3D" id="1.10.10.2320">
    <property type="match status" value="1"/>
</dbReference>
<evidence type="ECO:0000256" key="4">
    <source>
        <dbReference type="ARBA" id="ARBA00022917"/>
    </source>
</evidence>
<evidence type="ECO:0000313" key="7">
    <source>
        <dbReference type="EMBL" id="AIE93453.1"/>
    </source>
</evidence>
<accession>A0A075FQH3</accession>